<gene>
    <name evidence="2" type="ORF">OH76DRAFT_134662</name>
</gene>
<reference evidence="2 3" key="1">
    <citation type="journal article" date="2018" name="Biotechnol. Biofuels">
        <title>Integrative visual omics of the white-rot fungus Polyporus brumalis exposes the biotechnological potential of its oxidative enzymes for delignifying raw plant biomass.</title>
        <authorList>
            <person name="Miyauchi S."/>
            <person name="Rancon A."/>
            <person name="Drula E."/>
            <person name="Hage H."/>
            <person name="Chaduli D."/>
            <person name="Favel A."/>
            <person name="Grisel S."/>
            <person name="Henrissat B."/>
            <person name="Herpoel-Gimbert I."/>
            <person name="Ruiz-Duenas F.J."/>
            <person name="Chevret D."/>
            <person name="Hainaut M."/>
            <person name="Lin J."/>
            <person name="Wang M."/>
            <person name="Pangilinan J."/>
            <person name="Lipzen A."/>
            <person name="Lesage-Meessen L."/>
            <person name="Navarro D."/>
            <person name="Riley R."/>
            <person name="Grigoriev I.V."/>
            <person name="Zhou S."/>
            <person name="Raouche S."/>
            <person name="Rosso M.N."/>
        </authorList>
    </citation>
    <scope>NUCLEOTIDE SEQUENCE [LARGE SCALE GENOMIC DNA]</scope>
    <source>
        <strain evidence="2 3">BRFM 1820</strain>
    </source>
</reference>
<sequence length="238" mass="26337">MENDAASALVLIRVWRRTNTPRAVPAHRPPLSLFGPAKASTRSGHIRTSPCRVLTLSQFGLATREYFLLMPSVVPADADHGALRSVRSQSIHFHCCSMQYNTLVHMPDHVLCGTRTSNGLPRNVSTLKVRGMRAPNPRAQTKLDLAGPERRLESRSACALGDSGFQVQIPDGRPRRRSERHDDDGGTRENPSSFRMHGQARRLGPVVDGLSAVRLDRAGMDMKTTRTARPLMFARASR</sequence>
<evidence type="ECO:0000313" key="3">
    <source>
        <dbReference type="Proteomes" id="UP000256964"/>
    </source>
</evidence>
<protein>
    <submittedName>
        <fullName evidence="2">Uncharacterized protein</fullName>
    </submittedName>
</protein>
<evidence type="ECO:0000313" key="2">
    <source>
        <dbReference type="EMBL" id="RDX52915.1"/>
    </source>
</evidence>
<proteinExistence type="predicted"/>
<dbReference type="EMBL" id="KZ857389">
    <property type="protein sequence ID" value="RDX52915.1"/>
    <property type="molecule type" value="Genomic_DNA"/>
</dbReference>
<dbReference type="AlphaFoldDB" id="A0A371DK60"/>
<accession>A0A371DK60</accession>
<dbReference type="Proteomes" id="UP000256964">
    <property type="component" value="Unassembled WGS sequence"/>
</dbReference>
<keyword evidence="3" id="KW-1185">Reference proteome</keyword>
<name>A0A371DK60_9APHY</name>
<organism evidence="2 3">
    <name type="scientific">Lentinus brumalis</name>
    <dbReference type="NCBI Taxonomy" id="2498619"/>
    <lineage>
        <taxon>Eukaryota</taxon>
        <taxon>Fungi</taxon>
        <taxon>Dikarya</taxon>
        <taxon>Basidiomycota</taxon>
        <taxon>Agaricomycotina</taxon>
        <taxon>Agaricomycetes</taxon>
        <taxon>Polyporales</taxon>
        <taxon>Polyporaceae</taxon>
        <taxon>Lentinus</taxon>
    </lineage>
</organism>
<feature type="region of interest" description="Disordered" evidence="1">
    <location>
        <begin position="163"/>
        <end position="199"/>
    </location>
</feature>
<evidence type="ECO:0000256" key="1">
    <source>
        <dbReference type="SAM" id="MobiDB-lite"/>
    </source>
</evidence>